<gene>
    <name evidence="8" type="ORF">GCM10008908_11850</name>
</gene>
<evidence type="ECO:0000256" key="6">
    <source>
        <dbReference type="ARBA" id="ARBA00023136"/>
    </source>
</evidence>
<comment type="similarity">
    <text evidence="2">Belongs to the chromate ion transporter (CHR) (TC 2.A.51) family.</text>
</comment>
<dbReference type="InterPro" id="IPR003370">
    <property type="entry name" value="Chromate_transpt"/>
</dbReference>
<evidence type="ECO:0000256" key="3">
    <source>
        <dbReference type="ARBA" id="ARBA00022475"/>
    </source>
</evidence>
<sequence>MNYLNKNSKYKTCLWLFGVNFFISAFTFGGGYVVILMIRKYFVEKKQYFGEEELLDMAAIAQSSPGAIAVNLSVLSGYRIAGFLGAVISCISAVLPPLIILSLISTCYGFFRDNATISSILKGMEAGVAALIVDLVVTMIQTVTKEKNALLSLMIPVVFIASFIFNINVMVILLSCVILCLIFKNKF</sequence>
<keyword evidence="4 7" id="KW-0812">Transmembrane</keyword>
<feature type="transmembrane region" description="Helical" evidence="7">
    <location>
        <begin position="12"/>
        <end position="38"/>
    </location>
</feature>
<accession>A0ABN1KL51</accession>
<comment type="caution">
    <text evidence="8">The sequence shown here is derived from an EMBL/GenBank/DDBJ whole genome shotgun (WGS) entry which is preliminary data.</text>
</comment>
<keyword evidence="3" id="KW-1003">Cell membrane</keyword>
<protein>
    <submittedName>
        <fullName evidence="8">Chromate transporter</fullName>
    </submittedName>
</protein>
<keyword evidence="5 7" id="KW-1133">Transmembrane helix</keyword>
<reference evidence="8 9" key="1">
    <citation type="journal article" date="2019" name="Int. J. Syst. Evol. Microbiol.">
        <title>The Global Catalogue of Microorganisms (GCM) 10K type strain sequencing project: providing services to taxonomists for standard genome sequencing and annotation.</title>
        <authorList>
            <consortium name="The Broad Institute Genomics Platform"/>
            <consortium name="The Broad Institute Genome Sequencing Center for Infectious Disease"/>
            <person name="Wu L."/>
            <person name="Ma J."/>
        </authorList>
    </citation>
    <scope>NUCLEOTIDE SEQUENCE [LARGE SCALE GENOMIC DNA]</scope>
    <source>
        <strain evidence="8 9">JCM 1417</strain>
    </source>
</reference>
<evidence type="ECO:0000256" key="5">
    <source>
        <dbReference type="ARBA" id="ARBA00022989"/>
    </source>
</evidence>
<keyword evidence="6 7" id="KW-0472">Membrane</keyword>
<evidence type="ECO:0000313" key="9">
    <source>
        <dbReference type="Proteomes" id="UP001501047"/>
    </source>
</evidence>
<feature type="transmembrane region" description="Helical" evidence="7">
    <location>
        <begin position="123"/>
        <end position="144"/>
    </location>
</feature>
<dbReference type="RefSeq" id="WP_343824594.1">
    <property type="nucleotide sequence ID" value="NZ_BAAACI010000002.1"/>
</dbReference>
<name>A0ABN1KL51_CLOSU</name>
<dbReference type="Proteomes" id="UP001501047">
    <property type="component" value="Unassembled WGS sequence"/>
</dbReference>
<comment type="subcellular location">
    <subcellularLocation>
        <location evidence="1">Cell membrane</location>
        <topology evidence="1">Multi-pass membrane protein</topology>
    </subcellularLocation>
</comment>
<dbReference type="PANTHER" id="PTHR43663:SF2">
    <property type="entry name" value="CHROMATE TRANSPORT PROTEIN-RELATED"/>
    <property type="match status" value="1"/>
</dbReference>
<dbReference type="EMBL" id="BAAACI010000002">
    <property type="protein sequence ID" value="GAA0769875.1"/>
    <property type="molecule type" value="Genomic_DNA"/>
</dbReference>
<organism evidence="8 9">
    <name type="scientific">Clostridium subterminale</name>
    <dbReference type="NCBI Taxonomy" id="1550"/>
    <lineage>
        <taxon>Bacteria</taxon>
        <taxon>Bacillati</taxon>
        <taxon>Bacillota</taxon>
        <taxon>Clostridia</taxon>
        <taxon>Eubacteriales</taxon>
        <taxon>Clostridiaceae</taxon>
        <taxon>Clostridium</taxon>
    </lineage>
</organism>
<proteinExistence type="inferred from homology"/>
<dbReference type="Pfam" id="PF02417">
    <property type="entry name" value="Chromate_transp"/>
    <property type="match status" value="1"/>
</dbReference>
<evidence type="ECO:0000313" key="8">
    <source>
        <dbReference type="EMBL" id="GAA0769875.1"/>
    </source>
</evidence>
<dbReference type="InterPro" id="IPR052518">
    <property type="entry name" value="CHR_Transporter"/>
</dbReference>
<feature type="transmembrane region" description="Helical" evidence="7">
    <location>
        <begin position="80"/>
        <end position="111"/>
    </location>
</feature>
<keyword evidence="9" id="KW-1185">Reference proteome</keyword>
<evidence type="ECO:0000256" key="2">
    <source>
        <dbReference type="ARBA" id="ARBA00005262"/>
    </source>
</evidence>
<evidence type="ECO:0000256" key="7">
    <source>
        <dbReference type="SAM" id="Phobius"/>
    </source>
</evidence>
<evidence type="ECO:0000256" key="1">
    <source>
        <dbReference type="ARBA" id="ARBA00004651"/>
    </source>
</evidence>
<dbReference type="PANTHER" id="PTHR43663">
    <property type="entry name" value="CHROMATE TRANSPORT PROTEIN-RELATED"/>
    <property type="match status" value="1"/>
</dbReference>
<feature type="transmembrane region" description="Helical" evidence="7">
    <location>
        <begin position="150"/>
        <end position="183"/>
    </location>
</feature>
<evidence type="ECO:0000256" key="4">
    <source>
        <dbReference type="ARBA" id="ARBA00022692"/>
    </source>
</evidence>